<evidence type="ECO:0000313" key="3">
    <source>
        <dbReference type="Proteomes" id="UP000034457"/>
    </source>
</evidence>
<evidence type="ECO:0000259" key="1">
    <source>
        <dbReference type="Pfam" id="PF04073"/>
    </source>
</evidence>
<protein>
    <recommendedName>
        <fullName evidence="1">YbaK/aminoacyl-tRNA synthetase-associated domain-containing protein</fullName>
    </recommendedName>
</protein>
<dbReference type="InterPro" id="IPR036754">
    <property type="entry name" value="YbaK/aa-tRNA-synt-asso_dom_sf"/>
</dbReference>
<dbReference type="InterPro" id="IPR007214">
    <property type="entry name" value="YbaK/aa-tRNA-synth-assoc-dom"/>
</dbReference>
<dbReference type="PANTHER" id="PTHR30411">
    <property type="entry name" value="CYTOPLASMIC PROTEIN"/>
    <property type="match status" value="1"/>
</dbReference>
<dbReference type="EMBL" id="LBQC01000037">
    <property type="protein sequence ID" value="KKP71146.1"/>
    <property type="molecule type" value="Genomic_DNA"/>
</dbReference>
<gene>
    <name evidence="2" type="ORF">UR68_C0037G0002</name>
</gene>
<evidence type="ECO:0000313" key="2">
    <source>
        <dbReference type="EMBL" id="KKP71146.1"/>
    </source>
</evidence>
<dbReference type="Proteomes" id="UP000034457">
    <property type="component" value="Unassembled WGS sequence"/>
</dbReference>
<dbReference type="AlphaFoldDB" id="A0A0G0C4X6"/>
<sequence>MDYHPIVSKIKNILESNNYWHEAFEHEEVKTSLEAAKARPGYSLSQGAKAMILRVKNNRSDKRFMMLVLPGDLKFSNSKVKQFLQVKDIRFATAEEINKITEGVQIGGVPPFGNLFGLQVVVDKKLFNNKIIIFNAGDRKYSLAIKAEDYKKIVNPAIADIT</sequence>
<dbReference type="STRING" id="1618478.UR68_C0037G0002"/>
<accession>A0A0G0C4X6</accession>
<reference evidence="2 3" key="1">
    <citation type="journal article" date="2015" name="Nature">
        <title>rRNA introns, odd ribosomes, and small enigmatic genomes across a large radiation of phyla.</title>
        <authorList>
            <person name="Brown C.T."/>
            <person name="Hug L.A."/>
            <person name="Thomas B.C."/>
            <person name="Sharon I."/>
            <person name="Castelle C.J."/>
            <person name="Singh A."/>
            <person name="Wilkins M.J."/>
            <person name="Williams K.H."/>
            <person name="Banfield J.F."/>
        </authorList>
    </citation>
    <scope>NUCLEOTIDE SEQUENCE [LARGE SCALE GENOMIC DNA]</scope>
</reference>
<dbReference type="GO" id="GO:0002161">
    <property type="term" value="F:aminoacyl-tRNA deacylase activity"/>
    <property type="evidence" value="ECO:0007669"/>
    <property type="project" value="InterPro"/>
</dbReference>
<dbReference type="Gene3D" id="3.90.960.10">
    <property type="entry name" value="YbaK/aminoacyl-tRNA synthetase-associated domain"/>
    <property type="match status" value="1"/>
</dbReference>
<proteinExistence type="predicted"/>
<dbReference type="Pfam" id="PF04073">
    <property type="entry name" value="tRNA_edit"/>
    <property type="match status" value="1"/>
</dbReference>
<organism evidence="2 3">
    <name type="scientific">Candidatus Roizmanbacteria bacterium GW2011_GWA2_35_19</name>
    <dbReference type="NCBI Taxonomy" id="1618478"/>
    <lineage>
        <taxon>Bacteria</taxon>
        <taxon>Candidatus Roizmaniibacteriota</taxon>
    </lineage>
</organism>
<name>A0A0G0C4X6_9BACT</name>
<dbReference type="PANTHER" id="PTHR30411:SF9">
    <property type="entry name" value="MULTIFUNCTIONAL SER_THR-TRNA DEACYLASE PROXP-Y"/>
    <property type="match status" value="1"/>
</dbReference>
<dbReference type="SUPFAM" id="SSF55826">
    <property type="entry name" value="YbaK/ProRS associated domain"/>
    <property type="match status" value="1"/>
</dbReference>
<comment type="caution">
    <text evidence="2">The sequence shown here is derived from an EMBL/GenBank/DDBJ whole genome shotgun (WGS) entry which is preliminary data.</text>
</comment>
<feature type="domain" description="YbaK/aminoacyl-tRNA synthetase-associated" evidence="1">
    <location>
        <begin position="26"/>
        <end position="152"/>
    </location>
</feature>